<keyword evidence="5" id="KW-1185">Reference proteome</keyword>
<evidence type="ECO:0000313" key="3">
    <source>
        <dbReference type="EMBL" id="SON90773.1"/>
    </source>
</evidence>
<feature type="compositionally biased region" description="Polar residues" evidence="1">
    <location>
        <begin position="1"/>
        <end position="20"/>
    </location>
</feature>
<dbReference type="AlphaFoldDB" id="A0AB38E2P2"/>
<feature type="region of interest" description="Disordered" evidence="1">
    <location>
        <begin position="1"/>
        <end position="38"/>
    </location>
</feature>
<name>A0AB38E2P2_XANCH</name>
<dbReference type="NCBIfam" id="NF041543">
    <property type="entry name" value="XopA_Hpa1"/>
    <property type="match status" value="1"/>
</dbReference>
<feature type="region of interest" description="Disordered" evidence="1">
    <location>
        <begin position="54"/>
        <end position="90"/>
    </location>
</feature>
<evidence type="ECO:0000313" key="5">
    <source>
        <dbReference type="Proteomes" id="UP000234181"/>
    </source>
</evidence>
<feature type="compositionally biased region" description="Low complexity" evidence="1">
    <location>
        <begin position="21"/>
        <end position="34"/>
    </location>
</feature>
<dbReference type="EMBL" id="OCYT01000110">
    <property type="protein sequence ID" value="SON83801.1"/>
    <property type="molecule type" value="Genomic_DNA"/>
</dbReference>
<comment type="caution">
    <text evidence="3">The sequence shown here is derived from an EMBL/GenBank/DDBJ whole genome shotgun (WGS) entry which is preliminary data.</text>
</comment>
<dbReference type="EMBL" id="OCYS01000104">
    <property type="protein sequence ID" value="SON90773.1"/>
    <property type="molecule type" value="Genomic_DNA"/>
</dbReference>
<evidence type="ECO:0000256" key="1">
    <source>
        <dbReference type="SAM" id="MobiDB-lite"/>
    </source>
</evidence>
<feature type="compositionally biased region" description="Low complexity" evidence="1">
    <location>
        <begin position="75"/>
        <end position="85"/>
    </location>
</feature>
<protein>
    <submittedName>
        <fullName evidence="3">Hpa1 protein</fullName>
    </submittedName>
</protein>
<dbReference type="Proteomes" id="UP000234166">
    <property type="component" value="Unassembled WGS sequence"/>
</dbReference>
<feature type="compositionally biased region" description="Gly residues" evidence="1">
    <location>
        <begin position="62"/>
        <end position="74"/>
    </location>
</feature>
<dbReference type="Proteomes" id="UP000234181">
    <property type="component" value="Unassembled WGS sequence"/>
</dbReference>
<organism evidence="3 4">
    <name type="scientific">Xanthomonas campestris pv. phaseoli</name>
    <dbReference type="NCBI Taxonomy" id="317013"/>
    <lineage>
        <taxon>Bacteria</taxon>
        <taxon>Pseudomonadati</taxon>
        <taxon>Pseudomonadota</taxon>
        <taxon>Gammaproteobacteria</taxon>
        <taxon>Lysobacterales</taxon>
        <taxon>Lysobacteraceae</taxon>
        <taxon>Xanthomonas</taxon>
    </lineage>
</organism>
<gene>
    <name evidence="3" type="primary">hpa</name>
    <name evidence="2" type="ORF">XAP6984_530022</name>
    <name evidence="3" type="ORF">XAP7430_490023</name>
</gene>
<evidence type="ECO:0000313" key="2">
    <source>
        <dbReference type="EMBL" id="SON83801.1"/>
    </source>
</evidence>
<accession>A0AB38E2P2</accession>
<dbReference type="InterPro" id="IPR048214">
    <property type="entry name" value="XopA_Hpa1-like"/>
</dbReference>
<proteinExistence type="predicted"/>
<sequence>MMNSLNTQLGANSSFLQVDPSQNTQTGSNQGNQGISEKQLDQLLTQLIMALLQQSNNADEGQGQGGTSGSGQGGNPQQAGQSNGSPSQYTQMLMNIVGDILQAQNGGGFGGGAGGGFGGGLGVSLASDTGSMQ</sequence>
<evidence type="ECO:0000313" key="4">
    <source>
        <dbReference type="Proteomes" id="UP000234166"/>
    </source>
</evidence>
<reference evidence="4 5" key="1">
    <citation type="submission" date="2017-10" db="EMBL/GenBank/DDBJ databases">
        <authorList>
            <person name="Regsiter A."/>
            <person name="William W."/>
        </authorList>
    </citation>
    <scope>NUCLEOTIDE SEQUENCE [LARGE SCALE GENOMIC DNA]</scope>
    <source>
        <strain evidence="2 5">CFBP6984</strain>
        <strain evidence="3 4">CFBP7430</strain>
    </source>
</reference>